<dbReference type="EMBL" id="RAQK01000001">
    <property type="protein sequence ID" value="RKE97471.1"/>
    <property type="molecule type" value="Genomic_DNA"/>
</dbReference>
<dbReference type="AlphaFoldDB" id="A0A420DT12"/>
<comment type="caution">
    <text evidence="1">The sequence shown here is derived from an EMBL/GenBank/DDBJ whole genome shotgun (WGS) entry which is preliminary data.</text>
</comment>
<organism evidence="1 2">
    <name type="scientific">Sulfitobacter guttiformis</name>
    <dbReference type="NCBI Taxonomy" id="74349"/>
    <lineage>
        <taxon>Bacteria</taxon>
        <taxon>Pseudomonadati</taxon>
        <taxon>Pseudomonadota</taxon>
        <taxon>Alphaproteobacteria</taxon>
        <taxon>Rhodobacterales</taxon>
        <taxon>Roseobacteraceae</taxon>
        <taxon>Sulfitobacter</taxon>
    </lineage>
</organism>
<protein>
    <submittedName>
        <fullName evidence="1">Uncharacterized protein</fullName>
    </submittedName>
</protein>
<proteinExistence type="predicted"/>
<evidence type="ECO:0000313" key="2">
    <source>
        <dbReference type="Proteomes" id="UP000284407"/>
    </source>
</evidence>
<accession>A0A420DT12</accession>
<dbReference type="STRING" id="1443111.Z949_4111"/>
<keyword evidence="2" id="KW-1185">Reference proteome</keyword>
<dbReference type="Proteomes" id="UP000284407">
    <property type="component" value="Unassembled WGS sequence"/>
</dbReference>
<name>A0A420DT12_9RHOB</name>
<sequence>MPTVYERLLPALLLIILAGSSKAGPWLREKGSSFTASSISATYFLDTSSQTYLEYGLTDKTTLIADISMLRLRFAPESGYAIFSLRRALSTPDATSKWAYEAGIGAGWIGVQTLPIARAGLSWGRGIKLGEKSGWATIEASLVWDVTFGEHIAKLDTTVGLNFTDLTAGMLQLYTVDIAGETAATLAPSVVLSPDWTKFRFQFGAESELGNIEKSAIKLGLWREF</sequence>
<reference evidence="1 2" key="1">
    <citation type="submission" date="2018-09" db="EMBL/GenBank/DDBJ databases">
        <title>Genomic Encyclopedia of Archaeal and Bacterial Type Strains, Phase II (KMG-II): from individual species to whole genera.</title>
        <authorList>
            <person name="Goeker M."/>
        </authorList>
    </citation>
    <scope>NUCLEOTIDE SEQUENCE [LARGE SCALE GENOMIC DNA]</scope>
    <source>
        <strain evidence="1 2">DSM 11458</strain>
    </source>
</reference>
<evidence type="ECO:0000313" key="1">
    <source>
        <dbReference type="EMBL" id="RKE97471.1"/>
    </source>
</evidence>
<gene>
    <name evidence="1" type="ORF">C8N30_2075</name>
</gene>